<feature type="transmembrane region" description="Helical" evidence="1">
    <location>
        <begin position="178"/>
        <end position="196"/>
    </location>
</feature>
<dbReference type="EMBL" id="JPIT01000009">
    <property type="protein sequence ID" value="KIO46492.1"/>
    <property type="molecule type" value="Genomic_DNA"/>
</dbReference>
<reference evidence="3 4" key="1">
    <citation type="submission" date="2014-07" db="EMBL/GenBank/DDBJ databases">
        <title>Porphyromonadaceae bacterium OUH 334697 = ATCC BAA-2682 = DSM 28341 draft genome.</title>
        <authorList>
            <person name="Sydenham T.V."/>
            <person name="Hasman H."/>
            <person name="Justesen U.S."/>
        </authorList>
    </citation>
    <scope>NUCLEOTIDE SEQUENCE [LARGE SCALE GENOMIC DNA]</scope>
    <source>
        <strain evidence="3 4">OUH 334697</strain>
    </source>
</reference>
<feature type="transmembrane region" description="Helical" evidence="1">
    <location>
        <begin position="260"/>
        <end position="281"/>
    </location>
</feature>
<organism evidence="3 4">
    <name type="scientific">Sanguibacteroides justesenii</name>
    <dbReference type="NCBI Taxonomy" id="1547597"/>
    <lineage>
        <taxon>Bacteria</taxon>
        <taxon>Pseudomonadati</taxon>
        <taxon>Bacteroidota</taxon>
        <taxon>Bacteroidia</taxon>
        <taxon>Bacteroidales</taxon>
        <taxon>Porphyromonadaceae</taxon>
        <taxon>Sanguibacteroides</taxon>
    </lineage>
</organism>
<sequence>MIMALSFLFTIVRYQVKLLFRDWILWLLFLALLVTTLIYQLNIQGTFSGTGDNFYSMLPSFIPATNAWFFNLLQVLPFLYLAGDYIYRNRKLDTLAVIDSRPQSNASCTGGMSLGIVIVFLFFGAISLFLGILVNLFASKLAFNGWYSLFYLFTYIVPTTIFLTGFSFFVVYLTRNRLFSFILLIGYLLLTVVFLPDACQGLFDPFALHVPNIFSDMVGFPDPWGYFFHRFCWLLCGVGFFSAAVVLSRRLPNSAREKRLWRFVCVICFILGVGSGMTFYLRYQGAVEARRLYRDVYVHYNSYPKVTLLDLDLDYESRGNRLSVDCRLRVRNQNKEHVENLLLYLNPSLELESARVDGKDIPWKRDEQVLLLYSGLAAGEECEVEIRYSGKIDERICHVDIPDKTFFDLSDRGDFTCRFGKRFAYLGEAYTLLTPECLWYPVCTPPVNPGNVYAVDKHFFNSTLKVSGIGDKAVFSQGASFKEREVTLFRSTKPLVGLSLVVGRYTGDMLPVDSVQYGYYVYPGHGDYFNGLEVVPDSLPGVISSFSKAGHGKPYPFDRYFFVETPLSFCSFYRVSRNGSGYVQPEMYFFPEQMIGIPLPNFKEEIVRMEEEDRVNRRGVLTPFRYEMRVLERTIRQVMFYTKIVKGQPINVLNKFDENKILVNNLYVDFPLYNDYTISFNSKEYPVLNTLLNQMTDKANFEEYLRTVYPQASSGIIDNSHVRYYLSKNSFSDALSDASFLPVLLNDLLRIKVDQLKDILLLYSSSEELNKFLVGFVQQYTFKQVDFETFNTAYKQEFGIDWMEFLPQWYSENRVPAYIIRDFKMAEILESGMTENLTGKKRYKVQASIYNTGEVDGIISFSFYTDKGPQQKNFLVKRHEGQRIEWIGEEIGFGVILLTNIARNNPGTKYAQKGVTTTDTTQRIEQLPFSYFQPPANEIIVNEDDEGFRIIQPKSRLLLGRLLGQREEGYITINGSSPYTGELPEWTYFAAPSFAYGDITEGFVSKKAGRGDFSVEWHARIEKSGMYEIFVYMTPIPCLTCKRYIYNLRNSISTNTIQLFQYYTVTCDEGVKEIPLDVNIGWKAEKGKWISLGRFKLTPGEHVITLSDKSNTSDFNIYADTVKWVYIEDE</sequence>
<accession>A0AB34R6Q8</accession>
<dbReference type="InterPro" id="IPR033803">
    <property type="entry name" value="CBD-like_Golvesin-Xly"/>
</dbReference>
<feature type="domain" description="Golvesin/Xly CBD-like" evidence="2">
    <location>
        <begin position="1002"/>
        <end position="1124"/>
    </location>
</feature>
<proteinExistence type="predicted"/>
<feature type="transmembrane region" description="Helical" evidence="1">
    <location>
        <begin position="227"/>
        <end position="248"/>
    </location>
</feature>
<protein>
    <recommendedName>
        <fullName evidence="2">Golvesin/Xly CBD-like domain-containing protein</fullName>
    </recommendedName>
</protein>
<evidence type="ECO:0000256" key="1">
    <source>
        <dbReference type="SAM" id="Phobius"/>
    </source>
</evidence>
<feature type="transmembrane region" description="Helical" evidence="1">
    <location>
        <begin position="23"/>
        <end position="41"/>
    </location>
</feature>
<dbReference type="Pfam" id="PF25275">
    <property type="entry name" value="Golvesin_C"/>
    <property type="match status" value="1"/>
</dbReference>
<keyword evidence="1" id="KW-0472">Membrane</keyword>
<keyword evidence="1" id="KW-1133">Transmembrane helix</keyword>
<keyword evidence="1" id="KW-0812">Transmembrane</keyword>
<evidence type="ECO:0000313" key="4">
    <source>
        <dbReference type="Proteomes" id="UP000031937"/>
    </source>
</evidence>
<gene>
    <name evidence="3" type="ORF">IE90_03820</name>
</gene>
<dbReference type="InterPro" id="IPR042097">
    <property type="entry name" value="Aminopeptidase_N-like_N_sf"/>
</dbReference>
<feature type="transmembrane region" description="Helical" evidence="1">
    <location>
        <begin position="149"/>
        <end position="171"/>
    </location>
</feature>
<name>A0AB34R6Q8_9PORP</name>
<comment type="caution">
    <text evidence="3">The sequence shown here is derived from an EMBL/GenBank/DDBJ whole genome shotgun (WGS) entry which is preliminary data.</text>
</comment>
<dbReference type="Proteomes" id="UP000031937">
    <property type="component" value="Unassembled WGS sequence"/>
</dbReference>
<dbReference type="AlphaFoldDB" id="A0AB34R6Q8"/>
<evidence type="ECO:0000313" key="3">
    <source>
        <dbReference type="EMBL" id="KIO46492.1"/>
    </source>
</evidence>
<evidence type="ECO:0000259" key="2">
    <source>
        <dbReference type="Pfam" id="PF25275"/>
    </source>
</evidence>
<feature type="transmembrane region" description="Helical" evidence="1">
    <location>
        <begin position="114"/>
        <end position="137"/>
    </location>
</feature>
<dbReference type="SUPFAM" id="SSF63737">
    <property type="entry name" value="Leukotriene A4 hydrolase N-terminal domain"/>
    <property type="match status" value="1"/>
</dbReference>
<feature type="transmembrane region" description="Helical" evidence="1">
    <location>
        <begin position="61"/>
        <end position="82"/>
    </location>
</feature>